<accession>A0AA88XZQ4</accession>
<dbReference type="AlphaFoldDB" id="A0AA88XZQ4"/>
<gene>
    <name evidence="1" type="ORF">FSP39_012166</name>
</gene>
<evidence type="ECO:0000313" key="2">
    <source>
        <dbReference type="Proteomes" id="UP001186944"/>
    </source>
</evidence>
<organism evidence="1 2">
    <name type="scientific">Pinctada imbricata</name>
    <name type="common">Atlantic pearl-oyster</name>
    <name type="synonym">Pinctada martensii</name>
    <dbReference type="NCBI Taxonomy" id="66713"/>
    <lineage>
        <taxon>Eukaryota</taxon>
        <taxon>Metazoa</taxon>
        <taxon>Spiralia</taxon>
        <taxon>Lophotrochozoa</taxon>
        <taxon>Mollusca</taxon>
        <taxon>Bivalvia</taxon>
        <taxon>Autobranchia</taxon>
        <taxon>Pteriomorphia</taxon>
        <taxon>Pterioida</taxon>
        <taxon>Pterioidea</taxon>
        <taxon>Pteriidae</taxon>
        <taxon>Pinctada</taxon>
    </lineage>
</organism>
<name>A0AA88XZQ4_PINIB</name>
<comment type="caution">
    <text evidence="1">The sequence shown here is derived from an EMBL/GenBank/DDBJ whole genome shotgun (WGS) entry which is preliminary data.</text>
</comment>
<dbReference type="EMBL" id="VSWD01000009">
    <property type="protein sequence ID" value="KAK3093171.1"/>
    <property type="molecule type" value="Genomic_DNA"/>
</dbReference>
<protein>
    <submittedName>
        <fullName evidence="1">Uncharacterized protein</fullName>
    </submittedName>
</protein>
<reference evidence="1" key="1">
    <citation type="submission" date="2019-08" db="EMBL/GenBank/DDBJ databases">
        <title>The improved chromosome-level genome for the pearl oyster Pinctada fucata martensii using PacBio sequencing and Hi-C.</title>
        <authorList>
            <person name="Zheng Z."/>
        </authorList>
    </citation>
    <scope>NUCLEOTIDE SEQUENCE</scope>
    <source>
        <strain evidence="1">ZZ-2019</strain>
        <tissue evidence="1">Adductor muscle</tissue>
    </source>
</reference>
<proteinExistence type="predicted"/>
<sequence>MDIYEWVDRVIGRKGGGRESWLVLRDIWKDFIECDGVKVPIEGGFRGFREVPPGKHTLKNYGVTLEVDLQPGEVQVHILKSQEKEFIRMSKEDDDFGFHELAKAGAMDGALRPWPSSG</sequence>
<evidence type="ECO:0000313" key="1">
    <source>
        <dbReference type="EMBL" id="KAK3093171.1"/>
    </source>
</evidence>
<keyword evidence="2" id="KW-1185">Reference proteome</keyword>
<dbReference type="Proteomes" id="UP001186944">
    <property type="component" value="Unassembled WGS sequence"/>
</dbReference>